<accession>A0ABQ1UAG2</accession>
<comment type="caution">
    <text evidence="4">The sequence shown here is derived from an EMBL/GenBank/DDBJ whole genome shotgun (WGS) entry which is preliminary data.</text>
</comment>
<feature type="domain" description="ParB protein family C-terminal" evidence="3">
    <location>
        <begin position="239"/>
        <end position="359"/>
    </location>
</feature>
<evidence type="ECO:0000256" key="1">
    <source>
        <dbReference type="ARBA" id="ARBA00023125"/>
    </source>
</evidence>
<dbReference type="PANTHER" id="PTHR38973">
    <property type="entry name" value="PLASMID PARTITIONING CONTROL PROTEIN-RELATED"/>
    <property type="match status" value="1"/>
</dbReference>
<dbReference type="Proteomes" id="UP000638462">
    <property type="component" value="Unassembled WGS sequence"/>
</dbReference>
<dbReference type="Gene3D" id="1.10.10.2830">
    <property type="match status" value="1"/>
</dbReference>
<reference evidence="5" key="1">
    <citation type="journal article" date="2019" name="Int. J. Syst. Evol. Microbiol.">
        <title>The Global Catalogue of Microorganisms (GCM) 10K type strain sequencing project: providing services to taxonomists for standard genome sequencing and annotation.</title>
        <authorList>
            <consortium name="The Broad Institute Genomics Platform"/>
            <consortium name="The Broad Institute Genome Sequencing Center for Infectious Disease"/>
            <person name="Wu L."/>
            <person name="Ma J."/>
        </authorList>
    </citation>
    <scope>NUCLEOTIDE SEQUENCE [LARGE SCALE GENOMIC DNA]</scope>
    <source>
        <strain evidence="5">CGMCC 1.15394</strain>
    </source>
</reference>
<dbReference type="EMBL" id="BMIT01000033">
    <property type="protein sequence ID" value="GGF14129.1"/>
    <property type="molecule type" value="Genomic_DNA"/>
</dbReference>
<name>A0ABQ1UAG2_9GAMM</name>
<dbReference type="PANTHER" id="PTHR38973:SF1">
    <property type="entry name" value="PLASMID PARTITION PROTEIN B"/>
    <property type="match status" value="1"/>
</dbReference>
<gene>
    <name evidence="4" type="primary">parB</name>
    <name evidence="4" type="ORF">GCM10008027_43640</name>
</gene>
<dbReference type="CDD" id="cd16394">
    <property type="entry name" value="sopB_N"/>
    <property type="match status" value="1"/>
</dbReference>
<dbReference type="InterPro" id="IPR014884">
    <property type="entry name" value="ParB_fam_C"/>
</dbReference>
<evidence type="ECO:0000256" key="2">
    <source>
        <dbReference type="SAM" id="MobiDB-lite"/>
    </source>
</evidence>
<proteinExistence type="predicted"/>
<organism evidence="4 5">
    <name type="scientific">Pseudoalteromonas gelatinilytica</name>
    <dbReference type="NCBI Taxonomy" id="1703256"/>
    <lineage>
        <taxon>Bacteria</taxon>
        <taxon>Pseudomonadati</taxon>
        <taxon>Pseudomonadota</taxon>
        <taxon>Gammaproteobacteria</taxon>
        <taxon>Alteromonadales</taxon>
        <taxon>Pseudoalteromonadaceae</taxon>
        <taxon>Pseudoalteromonas</taxon>
    </lineage>
</organism>
<dbReference type="Pfam" id="PF08775">
    <property type="entry name" value="ParB"/>
    <property type="match status" value="1"/>
</dbReference>
<keyword evidence="1" id="KW-0238">DNA-binding</keyword>
<sequence length="363" mass="40413">MAKKRGSVSPLGNAPGSQEAIADSNKNQIESLAKRLKLEAEKSETPLDEVLSKHLGVVSVGQSKIWTLKSGQKATFTPVTLSYEQLKSNTVVTFEINGREQSLLTEESLQDLSTLDDQQFYPAIGRRLADNKIDVLDGSRRRAYVLDKGGTINTFTMLVTDDEITLSDAKALATSLQSVKEHSLREIGLRLERDKETYFKEYGEKLTQAELAKRHGLSQSKVSKALQAATVDNDLISVFPDISLLNHSDYKILLSTQALLGDQLCDFTEDLKSKANELKIAKGLIKEDLKDMLSKLIANESRSFKPSVDKAVVTTLIKFENKDQFARKKVKGRNFSYEFGRIPKQIQEKLDTAINEVLSGLEN</sequence>
<evidence type="ECO:0000313" key="5">
    <source>
        <dbReference type="Proteomes" id="UP000638462"/>
    </source>
</evidence>
<evidence type="ECO:0000313" key="4">
    <source>
        <dbReference type="EMBL" id="GGF14129.1"/>
    </source>
</evidence>
<feature type="region of interest" description="Disordered" evidence="2">
    <location>
        <begin position="1"/>
        <end position="25"/>
    </location>
</feature>
<keyword evidence="5" id="KW-1185">Reference proteome</keyword>
<evidence type="ECO:0000259" key="3">
    <source>
        <dbReference type="Pfam" id="PF08775"/>
    </source>
</evidence>
<protein>
    <submittedName>
        <fullName evidence="4">Chromosome partitioning protein ParB</fullName>
    </submittedName>
</protein>